<dbReference type="Proteomes" id="UP000737391">
    <property type="component" value="Unassembled WGS sequence"/>
</dbReference>
<name>A0A9P5BJ27_9HYPO</name>
<proteinExistence type="predicted"/>
<keyword evidence="3" id="KW-1185">Reference proteome</keyword>
<evidence type="ECO:0000313" key="2">
    <source>
        <dbReference type="EMBL" id="KAF4502753.1"/>
    </source>
</evidence>
<evidence type="ECO:0000256" key="1">
    <source>
        <dbReference type="SAM" id="MobiDB-lite"/>
    </source>
</evidence>
<sequence>MCRETITTAQCAPVVSPVLAFYCAKLHLVAKDRIVCDAAKGKCICFFGSCGAIDREIPTKGINLGEIVKARCAECTPREHRVSDSISAQQILESVLLHSPDDQNAWEERSKLLSSIWLNKTACPYHVDNSTRPAAPIAEVIGIIEHVHLDTEVGHSGAGLSAEPVEPVEPVELTDPTPESTETKLGFEAAGGKAFSDYEHDNAAKEDASLSPVGSVFTDSFVAEPASSLVDEWTANAGTAGTADEWATNTSPAGEQDDNSDNHGSDSGAKNILDPEEVGISTSRWAPGNSPTNSSKSTKLAAEVGGDHKKAQKQAQTPVVDVSRRAVNFSYNPNNAEKLLETAELFAKVKKAFLMGKA</sequence>
<protein>
    <submittedName>
        <fullName evidence="2">Benzoate 4-monooxygenase</fullName>
    </submittedName>
</protein>
<reference evidence="2" key="1">
    <citation type="submission" date="2020-01" db="EMBL/GenBank/DDBJ databases">
        <title>Identification and distribution of gene clusters putatively required for synthesis of sphingolipid metabolism inhibitors in phylogenetically diverse species of the filamentous fungus Fusarium.</title>
        <authorList>
            <person name="Kim H.-S."/>
            <person name="Busman M."/>
            <person name="Brown D.W."/>
            <person name="Divon H."/>
            <person name="Uhlig S."/>
            <person name="Proctor R.H."/>
        </authorList>
    </citation>
    <scope>NUCLEOTIDE SEQUENCE</scope>
    <source>
        <strain evidence="2">NRRL 31653</strain>
    </source>
</reference>
<dbReference type="AlphaFoldDB" id="A0A9P5BJ27"/>
<feature type="region of interest" description="Disordered" evidence="1">
    <location>
        <begin position="239"/>
        <end position="318"/>
    </location>
</feature>
<evidence type="ECO:0000313" key="3">
    <source>
        <dbReference type="Proteomes" id="UP000737391"/>
    </source>
</evidence>
<dbReference type="EMBL" id="LUFC02000056">
    <property type="protein sequence ID" value="KAF4502753.1"/>
    <property type="molecule type" value="Genomic_DNA"/>
</dbReference>
<comment type="caution">
    <text evidence="2">The sequence shown here is derived from an EMBL/GenBank/DDBJ whole genome shotgun (WGS) entry which is preliminary data.</text>
</comment>
<feature type="compositionally biased region" description="Polar residues" evidence="1">
    <location>
        <begin position="280"/>
        <end position="298"/>
    </location>
</feature>
<gene>
    <name evidence="2" type="ORF">FAGAP_978</name>
</gene>
<accession>A0A9P5BJ27</accession>
<dbReference type="OrthoDB" id="5072071at2759"/>
<organism evidence="2 3">
    <name type="scientific">Fusarium agapanthi</name>
    <dbReference type="NCBI Taxonomy" id="1803897"/>
    <lineage>
        <taxon>Eukaryota</taxon>
        <taxon>Fungi</taxon>
        <taxon>Dikarya</taxon>
        <taxon>Ascomycota</taxon>
        <taxon>Pezizomycotina</taxon>
        <taxon>Sordariomycetes</taxon>
        <taxon>Hypocreomycetidae</taxon>
        <taxon>Hypocreales</taxon>
        <taxon>Nectriaceae</taxon>
        <taxon>Fusarium</taxon>
        <taxon>Fusarium fujikuroi species complex</taxon>
    </lineage>
</organism>